<dbReference type="AlphaFoldDB" id="A0ABD0N3H6"/>
<dbReference type="EMBL" id="JAMKFB020000024">
    <property type="protein sequence ID" value="KAL0156707.1"/>
    <property type="molecule type" value="Genomic_DNA"/>
</dbReference>
<organism evidence="2 3">
    <name type="scientific">Cirrhinus mrigala</name>
    <name type="common">Mrigala</name>
    <dbReference type="NCBI Taxonomy" id="683832"/>
    <lineage>
        <taxon>Eukaryota</taxon>
        <taxon>Metazoa</taxon>
        <taxon>Chordata</taxon>
        <taxon>Craniata</taxon>
        <taxon>Vertebrata</taxon>
        <taxon>Euteleostomi</taxon>
        <taxon>Actinopterygii</taxon>
        <taxon>Neopterygii</taxon>
        <taxon>Teleostei</taxon>
        <taxon>Ostariophysi</taxon>
        <taxon>Cypriniformes</taxon>
        <taxon>Cyprinidae</taxon>
        <taxon>Labeoninae</taxon>
        <taxon>Labeonini</taxon>
        <taxon>Cirrhinus</taxon>
    </lineage>
</organism>
<feature type="non-terminal residue" evidence="2">
    <location>
        <position position="52"/>
    </location>
</feature>
<dbReference type="Gene3D" id="2.30.42.10">
    <property type="match status" value="1"/>
</dbReference>
<evidence type="ECO:0000313" key="2">
    <source>
        <dbReference type="EMBL" id="KAL0156707.1"/>
    </source>
</evidence>
<dbReference type="InterPro" id="IPR036034">
    <property type="entry name" value="PDZ_sf"/>
</dbReference>
<dbReference type="PROSITE" id="PS50106">
    <property type="entry name" value="PDZ"/>
    <property type="match status" value="1"/>
</dbReference>
<gene>
    <name evidence="2" type="ORF">M9458_047953</name>
</gene>
<sequence length="52" mass="5882">YLHSSHEIVLRRSHPGSWGFSIVGGYEENHSSQAFFIKTIVLGTPAYYDGRL</sequence>
<comment type="caution">
    <text evidence="2">The sequence shown here is derived from an EMBL/GenBank/DDBJ whole genome shotgun (WGS) entry which is preliminary data.</text>
</comment>
<protein>
    <recommendedName>
        <fullName evidence="1">PDZ domain-containing protein</fullName>
    </recommendedName>
</protein>
<feature type="domain" description="PDZ" evidence="1">
    <location>
        <begin position="7"/>
        <end position="52"/>
    </location>
</feature>
<evidence type="ECO:0000313" key="3">
    <source>
        <dbReference type="Proteomes" id="UP001529510"/>
    </source>
</evidence>
<accession>A0ABD0N3H6</accession>
<dbReference type="InterPro" id="IPR001478">
    <property type="entry name" value="PDZ"/>
</dbReference>
<dbReference type="SUPFAM" id="SSF50156">
    <property type="entry name" value="PDZ domain-like"/>
    <property type="match status" value="1"/>
</dbReference>
<feature type="non-terminal residue" evidence="2">
    <location>
        <position position="1"/>
    </location>
</feature>
<name>A0ABD0N3H6_CIRMR</name>
<reference evidence="2 3" key="1">
    <citation type="submission" date="2024-05" db="EMBL/GenBank/DDBJ databases">
        <title>Genome sequencing and assembly of Indian major carp, Cirrhinus mrigala (Hamilton, 1822).</title>
        <authorList>
            <person name="Mohindra V."/>
            <person name="Chowdhury L.M."/>
            <person name="Lal K."/>
            <person name="Jena J.K."/>
        </authorList>
    </citation>
    <scope>NUCLEOTIDE SEQUENCE [LARGE SCALE GENOMIC DNA]</scope>
    <source>
        <strain evidence="2">CM1030</strain>
        <tissue evidence="2">Blood</tissue>
    </source>
</reference>
<proteinExistence type="predicted"/>
<dbReference type="Proteomes" id="UP001529510">
    <property type="component" value="Unassembled WGS sequence"/>
</dbReference>
<evidence type="ECO:0000259" key="1">
    <source>
        <dbReference type="PROSITE" id="PS50106"/>
    </source>
</evidence>
<keyword evidence="3" id="KW-1185">Reference proteome</keyword>